<evidence type="ECO:0000313" key="11">
    <source>
        <dbReference type="Proteomes" id="UP000476064"/>
    </source>
</evidence>
<reference evidence="10 11" key="1">
    <citation type="submission" date="2020-01" db="EMBL/GenBank/DDBJ databases">
        <title>Paenibacillus sp. nov., isolated from tomato rhizosphere.</title>
        <authorList>
            <person name="Weon H.-Y."/>
            <person name="Lee S.A."/>
        </authorList>
    </citation>
    <scope>NUCLEOTIDE SEQUENCE [LARGE SCALE GENOMIC DNA]</scope>
    <source>
        <strain evidence="10 11">12200R-189</strain>
    </source>
</reference>
<dbReference type="GO" id="GO:0009847">
    <property type="term" value="P:spore germination"/>
    <property type="evidence" value="ECO:0007669"/>
    <property type="project" value="InterPro"/>
</dbReference>
<feature type="transmembrane region" description="Helical" evidence="9">
    <location>
        <begin position="316"/>
        <end position="338"/>
    </location>
</feature>
<dbReference type="RefSeq" id="WP_162355760.1">
    <property type="nucleotide sequence ID" value="NZ_CP048209.1"/>
</dbReference>
<dbReference type="KEGG" id="plyc:GXP70_06840"/>
<keyword evidence="7 9" id="KW-0472">Membrane</keyword>
<dbReference type="EMBL" id="CP048209">
    <property type="protein sequence ID" value="QHT59694.1"/>
    <property type="molecule type" value="Genomic_DNA"/>
</dbReference>
<dbReference type="PANTHER" id="PTHR34975">
    <property type="entry name" value="SPORE GERMINATION PROTEIN A2"/>
    <property type="match status" value="1"/>
</dbReference>
<feature type="transmembrane region" description="Helical" evidence="9">
    <location>
        <begin position="43"/>
        <end position="64"/>
    </location>
</feature>
<gene>
    <name evidence="10" type="ORF">GXP70_06840</name>
</gene>
<dbReference type="InterPro" id="IPR004761">
    <property type="entry name" value="Spore_GerAB"/>
</dbReference>
<feature type="transmembrane region" description="Helical" evidence="9">
    <location>
        <begin position="84"/>
        <end position="104"/>
    </location>
</feature>
<feature type="transmembrane region" description="Helical" evidence="9">
    <location>
        <begin position="12"/>
        <end position="31"/>
    </location>
</feature>
<evidence type="ECO:0000256" key="6">
    <source>
        <dbReference type="ARBA" id="ARBA00022989"/>
    </source>
</evidence>
<comment type="subcellular location">
    <subcellularLocation>
        <location evidence="1">Membrane</location>
        <topology evidence="1">Multi-pass membrane protein</topology>
    </subcellularLocation>
</comment>
<accession>A0A6C0FWN1</accession>
<evidence type="ECO:0000313" key="10">
    <source>
        <dbReference type="EMBL" id="QHT59694.1"/>
    </source>
</evidence>
<proteinExistence type="inferred from homology"/>
<dbReference type="Proteomes" id="UP000476064">
    <property type="component" value="Chromosome"/>
</dbReference>
<evidence type="ECO:0000256" key="4">
    <source>
        <dbReference type="ARBA" id="ARBA00022544"/>
    </source>
</evidence>
<sequence length="389" mass="42494">MNDRYGNFTISVRQFTILIMLGTIGDSILVLPVILADKAKQDAWLSMLLSIVFGMAIGGIFAAIANRMGRRSIFDAVSQAGGRWLGSIVVLLLLFEYFMCSLSLLSEMSQFMTTQLMPETPVNAIMLLFLAVVIIACRYGVEAFARMGELLYPFMVGLCAVLVILLLPQVNVANLKPYVTAGPVPIMHGGFIAFTFVFTEMVILLSLVPHVSAKDGAKLTKPILSGLAFGGAVLVVTVLFCVLVLGPSLMVTKYYSTFVLAQKIQIGHFLERLEAIFAFLWIITVFYKTLLLFFSMTEGIGCLLGLRENRMLTIPLGMMLLVWTSAGTPNITVYNAILTTAYPWFDLTFCAGLPVLLLAILLIGGRSRPRTAQASPSDGHGRDQPQGQP</sequence>
<keyword evidence="11" id="KW-1185">Reference proteome</keyword>
<protein>
    <submittedName>
        <fullName evidence="10">Endospore germination permease</fullName>
    </submittedName>
</protein>
<evidence type="ECO:0000256" key="5">
    <source>
        <dbReference type="ARBA" id="ARBA00022692"/>
    </source>
</evidence>
<evidence type="ECO:0000256" key="2">
    <source>
        <dbReference type="ARBA" id="ARBA00007998"/>
    </source>
</evidence>
<evidence type="ECO:0000256" key="8">
    <source>
        <dbReference type="SAM" id="MobiDB-lite"/>
    </source>
</evidence>
<organism evidence="10 11">
    <name type="scientific">Paenibacillus lycopersici</name>
    <dbReference type="NCBI Taxonomy" id="2704462"/>
    <lineage>
        <taxon>Bacteria</taxon>
        <taxon>Bacillati</taxon>
        <taxon>Bacillota</taxon>
        <taxon>Bacilli</taxon>
        <taxon>Bacillales</taxon>
        <taxon>Paenibacillaceae</taxon>
        <taxon>Paenibacillus</taxon>
    </lineage>
</organism>
<dbReference type="AlphaFoldDB" id="A0A6C0FWN1"/>
<feature type="region of interest" description="Disordered" evidence="8">
    <location>
        <begin position="370"/>
        <end position="389"/>
    </location>
</feature>
<dbReference type="NCBIfam" id="TIGR00912">
    <property type="entry name" value="2A0309"/>
    <property type="match status" value="1"/>
</dbReference>
<keyword evidence="3" id="KW-0813">Transport</keyword>
<name>A0A6C0FWN1_9BACL</name>
<evidence type="ECO:0000256" key="9">
    <source>
        <dbReference type="SAM" id="Phobius"/>
    </source>
</evidence>
<dbReference type="Pfam" id="PF03845">
    <property type="entry name" value="Spore_permease"/>
    <property type="match status" value="1"/>
</dbReference>
<dbReference type="GO" id="GO:0016020">
    <property type="term" value="C:membrane"/>
    <property type="evidence" value="ECO:0007669"/>
    <property type="project" value="UniProtKB-SubCell"/>
</dbReference>
<comment type="similarity">
    <text evidence="2">Belongs to the amino acid-polyamine-organocation (APC) superfamily. Spore germination protein (SGP) (TC 2.A.3.9) family.</text>
</comment>
<evidence type="ECO:0000256" key="7">
    <source>
        <dbReference type="ARBA" id="ARBA00023136"/>
    </source>
</evidence>
<feature type="transmembrane region" description="Helical" evidence="9">
    <location>
        <begin position="190"/>
        <end position="211"/>
    </location>
</feature>
<evidence type="ECO:0000256" key="1">
    <source>
        <dbReference type="ARBA" id="ARBA00004141"/>
    </source>
</evidence>
<dbReference type="PANTHER" id="PTHR34975:SF2">
    <property type="entry name" value="SPORE GERMINATION PROTEIN A2"/>
    <property type="match status" value="1"/>
</dbReference>
<feature type="transmembrane region" description="Helical" evidence="9">
    <location>
        <begin position="150"/>
        <end position="170"/>
    </location>
</feature>
<evidence type="ECO:0000256" key="3">
    <source>
        <dbReference type="ARBA" id="ARBA00022448"/>
    </source>
</evidence>
<keyword evidence="5 9" id="KW-0812">Transmembrane</keyword>
<feature type="transmembrane region" description="Helical" evidence="9">
    <location>
        <begin position="344"/>
        <end position="363"/>
    </location>
</feature>
<feature type="transmembrane region" description="Helical" evidence="9">
    <location>
        <begin position="223"/>
        <end position="245"/>
    </location>
</feature>
<keyword evidence="6 9" id="KW-1133">Transmembrane helix</keyword>
<feature type="transmembrane region" description="Helical" evidence="9">
    <location>
        <begin position="275"/>
        <end position="295"/>
    </location>
</feature>
<feature type="transmembrane region" description="Helical" evidence="9">
    <location>
        <begin position="124"/>
        <end position="141"/>
    </location>
</feature>
<dbReference type="Gene3D" id="1.20.1740.10">
    <property type="entry name" value="Amino acid/polyamine transporter I"/>
    <property type="match status" value="1"/>
</dbReference>
<keyword evidence="4" id="KW-0309">Germination</keyword>